<evidence type="ECO:0000256" key="12">
    <source>
        <dbReference type="ARBA" id="ARBA00023136"/>
    </source>
</evidence>
<evidence type="ECO:0000256" key="11">
    <source>
        <dbReference type="ARBA" id="ARBA00022989"/>
    </source>
</evidence>
<keyword evidence="20" id="KW-1185">Reference proteome</keyword>
<dbReference type="Gene3D" id="3.30.200.20">
    <property type="entry name" value="Phosphorylase Kinase, domain 1"/>
    <property type="match status" value="1"/>
</dbReference>
<dbReference type="PROSITE" id="PS00108">
    <property type="entry name" value="PROTEIN_KINASE_ST"/>
    <property type="match status" value="1"/>
</dbReference>
<dbReference type="EMBL" id="CM000836">
    <property type="protein sequence ID" value="KRH67683.1"/>
    <property type="molecule type" value="Genomic_DNA"/>
</dbReference>
<keyword evidence="12" id="KW-0472">Membrane</keyword>
<keyword evidence="6" id="KW-0732">Signal</keyword>
<dbReference type="eggNOG" id="KOG1187">
    <property type="taxonomic scope" value="Eukaryota"/>
</dbReference>
<evidence type="ECO:0000256" key="7">
    <source>
        <dbReference type="ARBA" id="ARBA00022737"/>
    </source>
</evidence>
<dbReference type="FunFam" id="1.10.510.10:FF:000044">
    <property type="entry name" value="Putative LRR receptor-like serine/threonine-protein kinase"/>
    <property type="match status" value="1"/>
</dbReference>
<keyword evidence="10 15" id="KW-0067">ATP-binding</keyword>
<dbReference type="CDD" id="cd14066">
    <property type="entry name" value="STKc_IRAK"/>
    <property type="match status" value="1"/>
</dbReference>
<dbReference type="InterPro" id="IPR017441">
    <property type="entry name" value="Protein_kinase_ATP_BS"/>
</dbReference>
<evidence type="ECO:0000259" key="17">
    <source>
        <dbReference type="PROSITE" id="PS50011"/>
    </source>
</evidence>
<feature type="domain" description="Protein kinase" evidence="17">
    <location>
        <begin position="127"/>
        <end position="415"/>
    </location>
</feature>
<evidence type="ECO:0000256" key="15">
    <source>
        <dbReference type="PROSITE-ProRule" id="PRU10141"/>
    </source>
</evidence>
<dbReference type="RefSeq" id="XP_003521391.2">
    <property type="nucleotide sequence ID" value="XM_003521343.5"/>
</dbReference>
<dbReference type="GeneID" id="100785251"/>
<evidence type="ECO:0000313" key="18">
    <source>
        <dbReference type="EMBL" id="KRH67683.1"/>
    </source>
</evidence>
<evidence type="ECO:0000256" key="14">
    <source>
        <dbReference type="ARBA" id="ARBA00023180"/>
    </source>
</evidence>
<keyword evidence="3" id="KW-0597">Phosphoprotein</keyword>
<feature type="binding site" evidence="15">
    <location>
        <position position="155"/>
    </location>
    <ligand>
        <name>ATP</name>
        <dbReference type="ChEBI" id="CHEBI:30616"/>
    </ligand>
</feature>
<evidence type="ECO:0000256" key="5">
    <source>
        <dbReference type="ARBA" id="ARBA00022692"/>
    </source>
</evidence>
<dbReference type="GO" id="GO:0005524">
    <property type="term" value="F:ATP binding"/>
    <property type="evidence" value="ECO:0007669"/>
    <property type="project" value="UniProtKB-UniRule"/>
</dbReference>
<dbReference type="OrthoDB" id="4062651at2759"/>
<evidence type="ECO:0000256" key="16">
    <source>
        <dbReference type="RuleBase" id="RU000304"/>
    </source>
</evidence>
<reference evidence="18 19" key="1">
    <citation type="journal article" date="2010" name="Nature">
        <title>Genome sequence of the palaeopolyploid soybean.</title>
        <authorList>
            <person name="Schmutz J."/>
            <person name="Cannon S.B."/>
            <person name="Schlueter J."/>
            <person name="Ma J."/>
            <person name="Mitros T."/>
            <person name="Nelson W."/>
            <person name="Hyten D.L."/>
            <person name="Song Q."/>
            <person name="Thelen J.J."/>
            <person name="Cheng J."/>
            <person name="Xu D."/>
            <person name="Hellsten U."/>
            <person name="May G.D."/>
            <person name="Yu Y."/>
            <person name="Sakurai T."/>
            <person name="Umezawa T."/>
            <person name="Bhattacharyya M.K."/>
            <person name="Sandhu D."/>
            <person name="Valliyodan B."/>
            <person name="Lindquist E."/>
            <person name="Peto M."/>
            <person name="Grant D."/>
            <person name="Shu S."/>
            <person name="Goodstein D."/>
            <person name="Barry K."/>
            <person name="Futrell-Griggs M."/>
            <person name="Abernathy B."/>
            <person name="Du J."/>
            <person name="Tian Z."/>
            <person name="Zhu L."/>
            <person name="Gill N."/>
            <person name="Joshi T."/>
            <person name="Libault M."/>
            <person name="Sethuraman A."/>
            <person name="Zhang X.-C."/>
            <person name="Shinozaki K."/>
            <person name="Nguyen H.T."/>
            <person name="Wing R.A."/>
            <person name="Cregan P."/>
            <person name="Specht J."/>
            <person name="Grimwood J."/>
            <person name="Rokhsar D."/>
            <person name="Stacey G."/>
            <person name="Shoemaker R.C."/>
            <person name="Jackson S.A."/>
        </authorList>
    </citation>
    <scope>NUCLEOTIDE SEQUENCE [LARGE SCALE GENOMIC DNA]</scope>
    <source>
        <strain evidence="19">cv. Williams 82</strain>
        <tissue evidence="18">Callus</tissue>
    </source>
</reference>
<evidence type="ECO:0000256" key="10">
    <source>
        <dbReference type="ARBA" id="ARBA00022840"/>
    </source>
</evidence>
<gene>
    <name evidence="19" type="primary">LOC100785251</name>
    <name evidence="18" type="ORF">GLYMA_03G180600</name>
</gene>
<dbReference type="InterPro" id="IPR011009">
    <property type="entry name" value="Kinase-like_dom_sf"/>
</dbReference>
<dbReference type="InterPro" id="IPR052059">
    <property type="entry name" value="CR_Ser/Thr_kinase"/>
</dbReference>
<dbReference type="InterPro" id="IPR000719">
    <property type="entry name" value="Prot_kinase_dom"/>
</dbReference>
<dbReference type="STRING" id="3847.I1JPL9"/>
<proteinExistence type="inferred from homology"/>
<dbReference type="SMART" id="SM00220">
    <property type="entry name" value="S_TKc"/>
    <property type="match status" value="1"/>
</dbReference>
<evidence type="ECO:0000256" key="2">
    <source>
        <dbReference type="ARBA" id="ARBA00022527"/>
    </source>
</evidence>
<keyword evidence="9" id="KW-0418">Kinase</keyword>
<reference evidence="19" key="2">
    <citation type="submission" date="2018-02" db="UniProtKB">
        <authorList>
            <consortium name="EnsemblPlants"/>
        </authorList>
    </citation>
    <scope>IDENTIFICATION</scope>
    <source>
        <strain evidence="19">Williams 82</strain>
    </source>
</reference>
<sequence length="454" mass="51422">MRLQHGRQENLSNREIKIFSLAQITTSVGSYHSVCRFFFPSISCHISKTFTNHTPKSNILGTFTLVSSHEEFVFFLYLFLSICQRTNQARIMDCICYYPTEEPDEDNNDGSFRIFTYRELNSATRGFHPSEKIGEGGFGTVYKGQLRDGTFVAVKVLSIELDSLRGEREFVAELNTLANVKHQNLVILRGCCVEGGHRYIVYDYMENNSLRHTFLGSEQKKMNFSWETRRDVSIGVASGLAFLHEEHQPHIVHRDIKSSNVLLDRNFTPKVSDFGLAKLLRDEKSHVTTHVAGTFGYLAPDYASSGHLTRKSDVYSFGVLLLEIVSGQRVVDSSQNGERFIVEKAWAAYEANDLLRMVDPVLNKNYPVEEAKRFLMVGLRCVQQMARLRPRMPEVVDMLTNNVETVEFSVSQPGFVADLSSARIRKQMNPSEESSATAATFADSSGWCTTNLVR</sequence>
<dbReference type="PROSITE" id="PS00107">
    <property type="entry name" value="PROTEIN_KINASE_ATP"/>
    <property type="match status" value="1"/>
</dbReference>
<evidence type="ECO:0000313" key="19">
    <source>
        <dbReference type="EnsemblPlants" id="KRH67683"/>
    </source>
</evidence>
<dbReference type="InterPro" id="IPR008271">
    <property type="entry name" value="Ser/Thr_kinase_AS"/>
</dbReference>
<keyword evidence="4" id="KW-0808">Transferase</keyword>
<evidence type="ECO:0000313" key="20">
    <source>
        <dbReference type="Proteomes" id="UP000008827"/>
    </source>
</evidence>
<evidence type="ECO:0000256" key="3">
    <source>
        <dbReference type="ARBA" id="ARBA00022553"/>
    </source>
</evidence>
<accession>I1JPL9</accession>
<evidence type="ECO:0000256" key="9">
    <source>
        <dbReference type="ARBA" id="ARBA00022777"/>
    </source>
</evidence>
<dbReference type="KEGG" id="gmx:100785251"/>
<keyword evidence="11" id="KW-1133">Transmembrane helix</keyword>
<keyword evidence="5" id="KW-0812">Transmembrane</keyword>
<keyword evidence="2 16" id="KW-0723">Serine/threonine-protein kinase</keyword>
<evidence type="ECO:0000256" key="13">
    <source>
        <dbReference type="ARBA" id="ARBA00023170"/>
    </source>
</evidence>
<comment type="similarity">
    <text evidence="16">Belongs to the protein kinase superfamily.</text>
</comment>
<evidence type="ECO:0000256" key="8">
    <source>
        <dbReference type="ARBA" id="ARBA00022741"/>
    </source>
</evidence>
<keyword evidence="8 15" id="KW-0547">Nucleotide-binding</keyword>
<dbReference type="ExpressionAtlas" id="I1JPL9">
    <property type="expression patterns" value="baseline"/>
</dbReference>
<dbReference type="AlphaFoldDB" id="I1JPL9"/>
<dbReference type="PANTHER" id="PTHR47973">
    <property type="entry name" value="CYSTEINE-RICH RECEPTOR-LIKE PROTEIN KINASE 3"/>
    <property type="match status" value="1"/>
</dbReference>
<keyword evidence="7" id="KW-0677">Repeat</keyword>
<dbReference type="EnsemblPlants" id="KRH67683">
    <property type="protein sequence ID" value="KRH67683"/>
    <property type="gene ID" value="GLYMA_03G180600"/>
</dbReference>
<dbReference type="PROSITE" id="PS50011">
    <property type="entry name" value="PROTEIN_KINASE_DOM"/>
    <property type="match status" value="1"/>
</dbReference>
<dbReference type="FunFam" id="3.30.200.20:FF:000421">
    <property type="entry name" value="Serine/threonine-protein kinase receptor"/>
    <property type="match status" value="1"/>
</dbReference>
<name>I1JPL9_SOYBN</name>
<dbReference type="Gramene" id="KRH67683">
    <property type="protein sequence ID" value="KRH67683"/>
    <property type="gene ID" value="GLYMA_03G180600"/>
</dbReference>
<evidence type="ECO:0000256" key="1">
    <source>
        <dbReference type="ARBA" id="ARBA00004167"/>
    </source>
</evidence>
<keyword evidence="14" id="KW-0325">Glycoprotein</keyword>
<dbReference type="Gene3D" id="1.10.510.10">
    <property type="entry name" value="Transferase(Phosphotransferase) domain 1"/>
    <property type="match status" value="1"/>
</dbReference>
<protein>
    <recommendedName>
        <fullName evidence="17">Protein kinase domain-containing protein</fullName>
    </recommendedName>
</protein>
<evidence type="ECO:0000256" key="4">
    <source>
        <dbReference type="ARBA" id="ARBA00022679"/>
    </source>
</evidence>
<dbReference type="SUPFAM" id="SSF56112">
    <property type="entry name" value="Protein kinase-like (PK-like)"/>
    <property type="match status" value="1"/>
</dbReference>
<dbReference type="SMR" id="I1JPL9"/>
<dbReference type="Pfam" id="PF00069">
    <property type="entry name" value="Pkinase"/>
    <property type="match status" value="1"/>
</dbReference>
<dbReference type="PaxDb" id="3847-GLYMA03G33780.1"/>
<evidence type="ECO:0000256" key="6">
    <source>
        <dbReference type="ARBA" id="ARBA00022729"/>
    </source>
</evidence>
<dbReference type="GO" id="GO:0004674">
    <property type="term" value="F:protein serine/threonine kinase activity"/>
    <property type="evidence" value="ECO:0000318"/>
    <property type="project" value="GO_Central"/>
</dbReference>
<organism evidence="19">
    <name type="scientific">Glycine max</name>
    <name type="common">Soybean</name>
    <name type="synonym">Glycine hispida</name>
    <dbReference type="NCBI Taxonomy" id="3847"/>
    <lineage>
        <taxon>Eukaryota</taxon>
        <taxon>Viridiplantae</taxon>
        <taxon>Streptophyta</taxon>
        <taxon>Embryophyta</taxon>
        <taxon>Tracheophyta</taxon>
        <taxon>Spermatophyta</taxon>
        <taxon>Magnoliopsida</taxon>
        <taxon>eudicotyledons</taxon>
        <taxon>Gunneridae</taxon>
        <taxon>Pentapetalae</taxon>
        <taxon>rosids</taxon>
        <taxon>fabids</taxon>
        <taxon>Fabales</taxon>
        <taxon>Fabaceae</taxon>
        <taxon>Papilionoideae</taxon>
        <taxon>50 kb inversion clade</taxon>
        <taxon>NPAAA clade</taxon>
        <taxon>indigoferoid/millettioid clade</taxon>
        <taxon>Phaseoleae</taxon>
        <taxon>Glycine</taxon>
        <taxon>Glycine subgen. Soja</taxon>
    </lineage>
</organism>
<dbReference type="GO" id="GO:0016020">
    <property type="term" value="C:membrane"/>
    <property type="evidence" value="ECO:0007669"/>
    <property type="project" value="UniProtKB-SubCell"/>
</dbReference>
<dbReference type="Proteomes" id="UP000008827">
    <property type="component" value="Chromosome 3"/>
</dbReference>
<reference evidence="18" key="3">
    <citation type="submission" date="2018-07" db="EMBL/GenBank/DDBJ databases">
        <title>WGS assembly of Glycine max.</title>
        <authorList>
            <person name="Schmutz J."/>
            <person name="Cannon S."/>
            <person name="Schlueter J."/>
            <person name="Ma J."/>
            <person name="Mitros T."/>
            <person name="Nelson W."/>
            <person name="Hyten D."/>
            <person name="Song Q."/>
            <person name="Thelen J."/>
            <person name="Cheng J."/>
            <person name="Xu D."/>
            <person name="Hellsten U."/>
            <person name="May G."/>
            <person name="Yu Y."/>
            <person name="Sakurai T."/>
            <person name="Umezawa T."/>
            <person name="Bhattacharyya M."/>
            <person name="Sandhu D."/>
            <person name="Valliyodan B."/>
            <person name="Lindquist E."/>
            <person name="Peto M."/>
            <person name="Grant D."/>
            <person name="Shu S."/>
            <person name="Goodstein D."/>
            <person name="Barry K."/>
            <person name="Futrell-Griggs M."/>
            <person name="Abernathy B."/>
            <person name="Du J."/>
            <person name="Tian Z."/>
            <person name="Zhu L."/>
            <person name="Gill N."/>
            <person name="Joshi T."/>
            <person name="Libault M."/>
            <person name="Sethuraman A."/>
            <person name="Zhang X."/>
            <person name="Shinozaki K."/>
            <person name="Nguyen H."/>
            <person name="Wing R."/>
            <person name="Cregan P."/>
            <person name="Specht J."/>
            <person name="Grimwood J."/>
            <person name="Rokhsar D."/>
            <person name="Stacey G."/>
            <person name="Shoemaker R."/>
            <person name="Jackson S."/>
        </authorList>
    </citation>
    <scope>NUCLEOTIDE SEQUENCE</scope>
    <source>
        <tissue evidence="18">Callus</tissue>
    </source>
</reference>
<comment type="subcellular location">
    <subcellularLocation>
        <location evidence="1">Membrane</location>
        <topology evidence="1">Single-pass membrane protein</topology>
    </subcellularLocation>
</comment>
<keyword evidence="13" id="KW-0675">Receptor</keyword>